<feature type="transmembrane region" description="Helical" evidence="1">
    <location>
        <begin position="49"/>
        <end position="72"/>
    </location>
</feature>
<protein>
    <submittedName>
        <fullName evidence="2">Uncharacterized protein</fullName>
    </submittedName>
</protein>
<evidence type="ECO:0000256" key="1">
    <source>
        <dbReference type="SAM" id="Phobius"/>
    </source>
</evidence>
<dbReference type="OrthoDB" id="3728189at2"/>
<name>A0A1H0HHT5_9ACTN</name>
<reference evidence="2 3" key="1">
    <citation type="submission" date="2016-10" db="EMBL/GenBank/DDBJ databases">
        <authorList>
            <person name="de Groot N.N."/>
        </authorList>
    </citation>
    <scope>NUCLEOTIDE SEQUENCE [LARGE SCALE GENOMIC DNA]</scope>
    <source>
        <strain evidence="3">P4-7,KCTC 19426,CECT 7604</strain>
    </source>
</reference>
<sequence length="157" mass="16851">MITDQVATLVDAETSKKRPRDFLGLFGLPVVVFVVILVTHVQLKGIGQLLGGVSVLTGLLFGLVVWVFQLRMTVGADPRVPAHSTLPTLIDELFANVLYSVLAGVGSTAVIVASATASDALLNKWWSAGVLAVITHFVLAMAICLKRVRSAYHQMIR</sequence>
<feature type="transmembrane region" description="Helical" evidence="1">
    <location>
        <begin position="22"/>
        <end position="43"/>
    </location>
</feature>
<evidence type="ECO:0000313" key="3">
    <source>
        <dbReference type="Proteomes" id="UP000198741"/>
    </source>
</evidence>
<feature type="transmembrane region" description="Helical" evidence="1">
    <location>
        <begin position="125"/>
        <end position="145"/>
    </location>
</feature>
<keyword evidence="1" id="KW-0812">Transmembrane</keyword>
<evidence type="ECO:0000313" key="2">
    <source>
        <dbReference type="EMBL" id="SDO18755.1"/>
    </source>
</evidence>
<proteinExistence type="predicted"/>
<dbReference type="RefSeq" id="WP_090474047.1">
    <property type="nucleotide sequence ID" value="NZ_LT629710.1"/>
</dbReference>
<dbReference type="STRING" id="1090615.SAMN04515671_0079"/>
<keyword evidence="3" id="KW-1185">Reference proteome</keyword>
<feature type="transmembrane region" description="Helical" evidence="1">
    <location>
        <begin position="93"/>
        <end position="113"/>
    </location>
</feature>
<accession>A0A1H0HHT5</accession>
<dbReference type="AlphaFoldDB" id="A0A1H0HHT5"/>
<keyword evidence="1" id="KW-1133">Transmembrane helix</keyword>
<dbReference type="Proteomes" id="UP000198741">
    <property type="component" value="Chromosome I"/>
</dbReference>
<dbReference type="EMBL" id="LT629710">
    <property type="protein sequence ID" value="SDO18755.1"/>
    <property type="molecule type" value="Genomic_DNA"/>
</dbReference>
<organism evidence="2 3">
    <name type="scientific">Nakamurella panacisegetis</name>
    <dbReference type="NCBI Taxonomy" id="1090615"/>
    <lineage>
        <taxon>Bacteria</taxon>
        <taxon>Bacillati</taxon>
        <taxon>Actinomycetota</taxon>
        <taxon>Actinomycetes</taxon>
        <taxon>Nakamurellales</taxon>
        <taxon>Nakamurellaceae</taxon>
        <taxon>Nakamurella</taxon>
    </lineage>
</organism>
<gene>
    <name evidence="2" type="ORF">SAMN04515671_0079</name>
</gene>
<keyword evidence="1" id="KW-0472">Membrane</keyword>